<feature type="binding site" evidence="17">
    <location>
        <position position="122"/>
    </location>
    <ligand>
        <name>Mg(2+)</name>
        <dbReference type="ChEBI" id="CHEBI:18420"/>
    </ligand>
</feature>
<evidence type="ECO:0000256" key="10">
    <source>
        <dbReference type="ARBA" id="ARBA00022763"/>
    </source>
</evidence>
<dbReference type="FunFam" id="3.40.1170.60:FF:000001">
    <property type="entry name" value="DNA polymerase IV"/>
    <property type="match status" value="1"/>
</dbReference>
<protein>
    <recommendedName>
        <fullName evidence="17">DNA polymerase IV</fullName>
        <shortName evidence="17">Pol IV</shortName>
        <ecNumber evidence="17">2.7.7.7</ecNumber>
    </recommendedName>
</protein>
<comment type="subcellular location">
    <subcellularLocation>
        <location evidence="1 17">Cytoplasm</location>
    </subcellularLocation>
</comment>
<keyword evidence="8 17" id="KW-0235">DNA replication</keyword>
<dbReference type="Pfam" id="PF00817">
    <property type="entry name" value="IMS"/>
    <property type="match status" value="1"/>
</dbReference>
<dbReference type="NCBIfam" id="NF002882">
    <property type="entry name" value="PRK03348.1"/>
    <property type="match status" value="1"/>
</dbReference>
<dbReference type="InterPro" id="IPR043502">
    <property type="entry name" value="DNA/RNA_pol_sf"/>
</dbReference>
<dbReference type="GO" id="GO:0042276">
    <property type="term" value="P:error-prone translesion synthesis"/>
    <property type="evidence" value="ECO:0007669"/>
    <property type="project" value="TreeGrafter"/>
</dbReference>
<proteinExistence type="inferred from homology"/>
<organism evidence="19 20">
    <name type="scientific">Virgisporangium aurantiacum</name>
    <dbReference type="NCBI Taxonomy" id="175570"/>
    <lineage>
        <taxon>Bacteria</taxon>
        <taxon>Bacillati</taxon>
        <taxon>Actinomycetota</taxon>
        <taxon>Actinomycetes</taxon>
        <taxon>Micromonosporales</taxon>
        <taxon>Micromonosporaceae</taxon>
        <taxon>Virgisporangium</taxon>
    </lineage>
</organism>
<comment type="function">
    <text evidence="15 17">Poorly processive, error-prone DNA polymerase involved in untargeted mutagenesis. Copies undamaged DNA at stalled replication forks, which arise in vivo from mismatched or misaligned primer ends. These misaligned primers can be extended by PolIV. Exhibits no 3'-5' exonuclease (proofreading) activity. May be involved in translesional synthesis, in conjunction with the beta clamp from PolIII.</text>
</comment>
<comment type="catalytic activity">
    <reaction evidence="16 17">
        <text>DNA(n) + a 2'-deoxyribonucleoside 5'-triphosphate = DNA(n+1) + diphosphate</text>
        <dbReference type="Rhea" id="RHEA:22508"/>
        <dbReference type="Rhea" id="RHEA-COMP:17339"/>
        <dbReference type="Rhea" id="RHEA-COMP:17340"/>
        <dbReference type="ChEBI" id="CHEBI:33019"/>
        <dbReference type="ChEBI" id="CHEBI:61560"/>
        <dbReference type="ChEBI" id="CHEBI:173112"/>
        <dbReference type="EC" id="2.7.7.7"/>
    </reaction>
</comment>
<keyword evidence="9 17" id="KW-0479">Metal-binding</keyword>
<dbReference type="GO" id="GO:0003887">
    <property type="term" value="F:DNA-directed DNA polymerase activity"/>
    <property type="evidence" value="ECO:0007669"/>
    <property type="project" value="UniProtKB-UniRule"/>
</dbReference>
<evidence type="ECO:0000256" key="14">
    <source>
        <dbReference type="ARBA" id="ARBA00023204"/>
    </source>
</evidence>
<dbReference type="InterPro" id="IPR043128">
    <property type="entry name" value="Rev_trsase/Diguanyl_cyclase"/>
</dbReference>
<dbReference type="InterPro" id="IPR024728">
    <property type="entry name" value="PolY_HhH_motif"/>
</dbReference>
<dbReference type="NCBIfam" id="NF002677">
    <property type="entry name" value="PRK02406.1"/>
    <property type="match status" value="1"/>
</dbReference>
<evidence type="ECO:0000256" key="9">
    <source>
        <dbReference type="ARBA" id="ARBA00022723"/>
    </source>
</evidence>
<dbReference type="EC" id="2.7.7.7" evidence="17"/>
<dbReference type="GO" id="GO:0006281">
    <property type="term" value="P:DNA repair"/>
    <property type="evidence" value="ECO:0007669"/>
    <property type="project" value="UniProtKB-UniRule"/>
</dbReference>
<dbReference type="NCBIfam" id="NF003015">
    <property type="entry name" value="PRK03858.1"/>
    <property type="match status" value="1"/>
</dbReference>
<evidence type="ECO:0000256" key="13">
    <source>
        <dbReference type="ARBA" id="ARBA00023125"/>
    </source>
</evidence>
<comment type="caution">
    <text evidence="19">The sequence shown here is derived from an EMBL/GenBank/DDBJ whole genome shotgun (WGS) entry which is preliminary data.</text>
</comment>
<dbReference type="Gene3D" id="3.30.70.270">
    <property type="match status" value="1"/>
</dbReference>
<sequence length="423" mass="45400">MGRSQGLPRGGGFGPDSDDTGCTILHVDMDAFYATVEVRRRPELRGKPVIVGGAGPRGVVSAASYEARKYGVRSAMPGARARRLCPHAVFLPPDFDAYAAASRAVMAIFRDVTPLVEPLSMDEAFLDVAGAVRLLGRPAEIAAGIRRRVSEEERLTCSVGVAPTKFIAKLGSTRAKPNGLEVVPADRVLEYLHPLPVDALWGVGEKSAEALHRLGLRTVGDVAAAPLGLLRRALGEAAAVHLRELSAGRDPRPVVPHQPEKSIGAETTFDVDVDDPRVIREALLAMSEKTAGRLRRAGQAGRTVTLKVRLSDFRTLNRSRTLGAATDVGREIFQTAWALFEILQPGERIRLVGVRVDGLALADDAPHQLSLGERETGWREAERAADALAARFGAGVIRPASLLKLPERPAAGPPSRIDHDNTR</sequence>
<dbReference type="InterPro" id="IPR001126">
    <property type="entry name" value="UmuC"/>
</dbReference>
<dbReference type="Gene3D" id="1.10.150.20">
    <property type="entry name" value="5' to 3' exonuclease, C-terminal subdomain"/>
    <property type="match status" value="1"/>
</dbReference>
<feature type="domain" description="UmuC" evidence="18">
    <location>
        <begin position="24"/>
        <end position="204"/>
    </location>
</feature>
<evidence type="ECO:0000256" key="15">
    <source>
        <dbReference type="ARBA" id="ARBA00025589"/>
    </source>
</evidence>
<keyword evidence="14 17" id="KW-0234">DNA repair</keyword>
<dbReference type="InterPro" id="IPR050116">
    <property type="entry name" value="DNA_polymerase-Y"/>
</dbReference>
<dbReference type="Proteomes" id="UP000612585">
    <property type="component" value="Unassembled WGS sequence"/>
</dbReference>
<dbReference type="SUPFAM" id="SSF100879">
    <property type="entry name" value="Lesion bypass DNA polymerase (Y-family), little finger domain"/>
    <property type="match status" value="1"/>
</dbReference>
<evidence type="ECO:0000256" key="4">
    <source>
        <dbReference type="ARBA" id="ARBA00022457"/>
    </source>
</evidence>
<dbReference type="RefSeq" id="WP_204006583.1">
    <property type="nucleotide sequence ID" value="NZ_BOPG01000067.1"/>
</dbReference>
<dbReference type="GO" id="GO:0003684">
    <property type="term" value="F:damaged DNA binding"/>
    <property type="evidence" value="ECO:0007669"/>
    <property type="project" value="InterPro"/>
</dbReference>
<evidence type="ECO:0000256" key="6">
    <source>
        <dbReference type="ARBA" id="ARBA00022679"/>
    </source>
</evidence>
<name>A0A8J3ZHN3_9ACTN</name>
<dbReference type="FunFam" id="3.30.1490.100:FF:000004">
    <property type="entry name" value="DNA polymerase IV"/>
    <property type="match status" value="1"/>
</dbReference>
<keyword evidence="5 17" id="KW-0963">Cytoplasm</keyword>
<dbReference type="PANTHER" id="PTHR11076">
    <property type="entry name" value="DNA REPAIR POLYMERASE UMUC / TRANSFERASE FAMILY MEMBER"/>
    <property type="match status" value="1"/>
</dbReference>
<keyword evidence="6 17" id="KW-0808">Transferase</keyword>
<evidence type="ECO:0000259" key="18">
    <source>
        <dbReference type="PROSITE" id="PS50173"/>
    </source>
</evidence>
<comment type="subunit">
    <text evidence="3 17">Monomer.</text>
</comment>
<evidence type="ECO:0000256" key="5">
    <source>
        <dbReference type="ARBA" id="ARBA00022490"/>
    </source>
</evidence>
<dbReference type="CDD" id="cd03586">
    <property type="entry name" value="PolY_Pol_IV_kappa"/>
    <property type="match status" value="1"/>
</dbReference>
<dbReference type="SUPFAM" id="SSF56672">
    <property type="entry name" value="DNA/RNA polymerases"/>
    <property type="match status" value="1"/>
</dbReference>
<feature type="binding site" evidence="17">
    <location>
        <position position="28"/>
    </location>
    <ligand>
        <name>Mg(2+)</name>
        <dbReference type="ChEBI" id="CHEBI:18420"/>
    </ligand>
</feature>
<dbReference type="Gene3D" id="3.30.1490.100">
    <property type="entry name" value="DNA polymerase, Y-family, little finger domain"/>
    <property type="match status" value="1"/>
</dbReference>
<dbReference type="InterPro" id="IPR036775">
    <property type="entry name" value="DNA_pol_Y-fam_lit_finger_sf"/>
</dbReference>
<keyword evidence="11 17" id="KW-0460">Magnesium</keyword>
<evidence type="ECO:0000313" key="20">
    <source>
        <dbReference type="Proteomes" id="UP000612585"/>
    </source>
</evidence>
<evidence type="ECO:0000256" key="2">
    <source>
        <dbReference type="ARBA" id="ARBA00010945"/>
    </source>
</evidence>
<dbReference type="EMBL" id="BOPG01000067">
    <property type="protein sequence ID" value="GIJ61583.1"/>
    <property type="molecule type" value="Genomic_DNA"/>
</dbReference>
<dbReference type="PROSITE" id="PS50173">
    <property type="entry name" value="UMUC"/>
    <property type="match status" value="1"/>
</dbReference>
<keyword evidence="20" id="KW-1185">Reference proteome</keyword>
<dbReference type="InterPro" id="IPR017961">
    <property type="entry name" value="DNA_pol_Y-fam_little_finger"/>
</dbReference>
<feature type="active site" evidence="17">
    <location>
        <position position="123"/>
    </location>
</feature>
<keyword evidence="12 17" id="KW-0239">DNA-directed DNA polymerase</keyword>
<dbReference type="Gene3D" id="3.40.1170.60">
    <property type="match status" value="1"/>
</dbReference>
<dbReference type="Pfam" id="PF11798">
    <property type="entry name" value="IMS_HHH"/>
    <property type="match status" value="1"/>
</dbReference>
<evidence type="ECO:0000256" key="17">
    <source>
        <dbReference type="HAMAP-Rule" id="MF_01113"/>
    </source>
</evidence>
<feature type="site" description="Substrate discrimination" evidence="17">
    <location>
        <position position="33"/>
    </location>
</feature>
<evidence type="ECO:0000256" key="8">
    <source>
        <dbReference type="ARBA" id="ARBA00022705"/>
    </source>
</evidence>
<evidence type="ECO:0000256" key="1">
    <source>
        <dbReference type="ARBA" id="ARBA00004496"/>
    </source>
</evidence>
<dbReference type="HAMAP" id="MF_01113">
    <property type="entry name" value="DNApol_IV"/>
    <property type="match status" value="1"/>
</dbReference>
<dbReference type="Pfam" id="PF11799">
    <property type="entry name" value="IMS_C"/>
    <property type="match status" value="1"/>
</dbReference>
<dbReference type="GO" id="GO:0005829">
    <property type="term" value="C:cytosol"/>
    <property type="evidence" value="ECO:0007669"/>
    <property type="project" value="TreeGrafter"/>
</dbReference>
<keyword evidence="10 17" id="KW-0227">DNA damage</keyword>
<evidence type="ECO:0000256" key="11">
    <source>
        <dbReference type="ARBA" id="ARBA00022842"/>
    </source>
</evidence>
<dbReference type="AlphaFoldDB" id="A0A8J3ZHN3"/>
<comment type="cofactor">
    <cofactor evidence="17">
        <name>Mg(2+)</name>
        <dbReference type="ChEBI" id="CHEBI:18420"/>
    </cofactor>
    <text evidence="17">Binds 2 magnesium ions per subunit.</text>
</comment>
<reference evidence="19" key="1">
    <citation type="submission" date="2021-01" db="EMBL/GenBank/DDBJ databases">
        <title>Whole genome shotgun sequence of Virgisporangium aurantiacum NBRC 16421.</title>
        <authorList>
            <person name="Komaki H."/>
            <person name="Tamura T."/>
        </authorList>
    </citation>
    <scope>NUCLEOTIDE SEQUENCE</scope>
    <source>
        <strain evidence="19">NBRC 16421</strain>
    </source>
</reference>
<comment type="similarity">
    <text evidence="2 17">Belongs to the DNA polymerase type-Y family.</text>
</comment>
<evidence type="ECO:0000256" key="12">
    <source>
        <dbReference type="ARBA" id="ARBA00022932"/>
    </source>
</evidence>
<dbReference type="GO" id="GO:0000287">
    <property type="term" value="F:magnesium ion binding"/>
    <property type="evidence" value="ECO:0007669"/>
    <property type="project" value="UniProtKB-UniRule"/>
</dbReference>
<evidence type="ECO:0000256" key="16">
    <source>
        <dbReference type="ARBA" id="ARBA00049244"/>
    </source>
</evidence>
<gene>
    <name evidence="19" type="primary">dinB_2</name>
    <name evidence="17" type="synonym">dinB</name>
    <name evidence="19" type="ORF">Vau01_090990</name>
</gene>
<keyword evidence="13 17" id="KW-0238">DNA-binding</keyword>
<keyword evidence="7 17" id="KW-0548">Nucleotidyltransferase</keyword>
<accession>A0A8J3ZHN3</accession>
<dbReference type="InterPro" id="IPR022880">
    <property type="entry name" value="DNApol_IV"/>
</dbReference>
<keyword evidence="4 17" id="KW-0515">Mutator protein</keyword>
<evidence type="ECO:0000256" key="7">
    <source>
        <dbReference type="ARBA" id="ARBA00022695"/>
    </source>
</evidence>
<dbReference type="GO" id="GO:0006261">
    <property type="term" value="P:DNA-templated DNA replication"/>
    <property type="evidence" value="ECO:0007669"/>
    <property type="project" value="UniProtKB-UniRule"/>
</dbReference>
<dbReference type="PANTHER" id="PTHR11076:SF33">
    <property type="entry name" value="DNA POLYMERASE KAPPA"/>
    <property type="match status" value="1"/>
</dbReference>
<evidence type="ECO:0000313" key="19">
    <source>
        <dbReference type="EMBL" id="GIJ61583.1"/>
    </source>
</evidence>
<evidence type="ECO:0000256" key="3">
    <source>
        <dbReference type="ARBA" id="ARBA00011245"/>
    </source>
</evidence>
<dbReference type="GO" id="GO:0009432">
    <property type="term" value="P:SOS response"/>
    <property type="evidence" value="ECO:0007669"/>
    <property type="project" value="TreeGrafter"/>
</dbReference>